<comment type="caution">
    <text evidence="1">The sequence shown here is derived from an EMBL/GenBank/DDBJ whole genome shotgun (WGS) entry which is preliminary data.</text>
</comment>
<dbReference type="EMBL" id="CAJVPW010006502">
    <property type="protein sequence ID" value="CAG8569799.1"/>
    <property type="molecule type" value="Genomic_DNA"/>
</dbReference>
<protein>
    <submittedName>
        <fullName evidence="1">6735_t:CDS:1</fullName>
    </submittedName>
</protein>
<evidence type="ECO:0000313" key="2">
    <source>
        <dbReference type="Proteomes" id="UP000789366"/>
    </source>
</evidence>
<keyword evidence="2" id="KW-1185">Reference proteome</keyword>
<evidence type="ECO:0000313" key="1">
    <source>
        <dbReference type="EMBL" id="CAG8569799.1"/>
    </source>
</evidence>
<proteinExistence type="predicted"/>
<reference evidence="1" key="1">
    <citation type="submission" date="2021-06" db="EMBL/GenBank/DDBJ databases">
        <authorList>
            <person name="Kallberg Y."/>
            <person name="Tangrot J."/>
            <person name="Rosling A."/>
        </authorList>
    </citation>
    <scope>NUCLEOTIDE SEQUENCE</scope>
    <source>
        <strain evidence="1">28 12/20/2015</strain>
    </source>
</reference>
<organism evidence="1 2">
    <name type="scientific">Cetraspora pellucida</name>
    <dbReference type="NCBI Taxonomy" id="1433469"/>
    <lineage>
        <taxon>Eukaryota</taxon>
        <taxon>Fungi</taxon>
        <taxon>Fungi incertae sedis</taxon>
        <taxon>Mucoromycota</taxon>
        <taxon>Glomeromycotina</taxon>
        <taxon>Glomeromycetes</taxon>
        <taxon>Diversisporales</taxon>
        <taxon>Gigasporaceae</taxon>
        <taxon>Cetraspora</taxon>
    </lineage>
</organism>
<accession>A0ACA9M663</accession>
<sequence>MSKQKVKNKDDCQDKSTNSENTIEAGMPHDSQGHETNEINRQMNTQTKAYMETIIQSSATSTMENMQQYMDQQLEVQKEWSLRCIEMINQCFAQLEQTNLIGNGSNTNQPQDNEPLTRQNFETSRTHTMHTTGTDYNTEQGEGNYLSTLVINSLIKKSIQKILCHERQS</sequence>
<dbReference type="Proteomes" id="UP000789366">
    <property type="component" value="Unassembled WGS sequence"/>
</dbReference>
<name>A0ACA9M663_9GLOM</name>
<gene>
    <name evidence="1" type="ORF">SPELUC_LOCUS5946</name>
</gene>